<dbReference type="Gene3D" id="1.10.287.3160">
    <property type="match status" value="1"/>
</dbReference>
<protein>
    <submittedName>
        <fullName evidence="2">Uncharacterized protein</fullName>
    </submittedName>
</protein>
<evidence type="ECO:0000313" key="2">
    <source>
        <dbReference type="EMBL" id="VEL20912.1"/>
    </source>
</evidence>
<reference evidence="2" key="1">
    <citation type="submission" date="2018-11" db="EMBL/GenBank/DDBJ databases">
        <authorList>
            <consortium name="Pathogen Informatics"/>
        </authorList>
    </citation>
    <scope>NUCLEOTIDE SEQUENCE</scope>
</reference>
<feature type="region of interest" description="Disordered" evidence="1">
    <location>
        <begin position="1"/>
        <end position="24"/>
    </location>
</feature>
<gene>
    <name evidence="2" type="ORF">PXEA_LOCUS14352</name>
</gene>
<name>A0A3S5AD64_9PLAT</name>
<keyword evidence="3" id="KW-1185">Reference proteome</keyword>
<dbReference type="Proteomes" id="UP000784294">
    <property type="component" value="Unassembled WGS sequence"/>
</dbReference>
<sequence length="262" mass="28315">MPLLGVSWGAPPHTTLGTGSRSPEAAPVATTEGMSFIEHSWLAQGAIFRATIWRCVYFIVHESLHTRLTGAILLRYYTKARETSLAAILDPHLSLHVLAEPICEACKTAAVTAQLQSHTALPASSATATANQTSLDSELVCALSLAGLQNLARVPETLDKVLQHLSTEPHRPVTQQPWSSPPAVDPPVSKLSKTTTIPVVDAASFNDPIDKRLEGFCKSIFTAAGRTLRPIIATPWVSRSMEVWVEQVAQLMAQKTPPHTSF</sequence>
<evidence type="ECO:0000256" key="1">
    <source>
        <dbReference type="SAM" id="MobiDB-lite"/>
    </source>
</evidence>
<proteinExistence type="predicted"/>
<feature type="region of interest" description="Disordered" evidence="1">
    <location>
        <begin position="167"/>
        <end position="190"/>
    </location>
</feature>
<dbReference type="AlphaFoldDB" id="A0A3S5AD64"/>
<evidence type="ECO:0000313" key="3">
    <source>
        <dbReference type="Proteomes" id="UP000784294"/>
    </source>
</evidence>
<dbReference type="OrthoDB" id="9905409at2759"/>
<accession>A0A3S5AD64</accession>
<comment type="caution">
    <text evidence="2">The sequence shown here is derived from an EMBL/GenBank/DDBJ whole genome shotgun (WGS) entry which is preliminary data.</text>
</comment>
<dbReference type="EMBL" id="CAAALY010048564">
    <property type="protein sequence ID" value="VEL20912.1"/>
    <property type="molecule type" value="Genomic_DNA"/>
</dbReference>
<organism evidence="2 3">
    <name type="scientific">Protopolystoma xenopodis</name>
    <dbReference type="NCBI Taxonomy" id="117903"/>
    <lineage>
        <taxon>Eukaryota</taxon>
        <taxon>Metazoa</taxon>
        <taxon>Spiralia</taxon>
        <taxon>Lophotrochozoa</taxon>
        <taxon>Platyhelminthes</taxon>
        <taxon>Monogenea</taxon>
        <taxon>Polyopisthocotylea</taxon>
        <taxon>Polystomatidea</taxon>
        <taxon>Polystomatidae</taxon>
        <taxon>Protopolystoma</taxon>
    </lineage>
</organism>